<keyword evidence="2" id="KW-1185">Reference proteome</keyword>
<dbReference type="OrthoDB" id="2221424at2759"/>
<protein>
    <submittedName>
        <fullName evidence="1">Uncharacterized protein</fullName>
    </submittedName>
</protein>
<name>S2KAZ8_MUCC1</name>
<gene>
    <name evidence="1" type="ORF">HMPREF1544_03701</name>
</gene>
<dbReference type="EMBL" id="KE123934">
    <property type="protein sequence ID" value="EPB89470.1"/>
    <property type="molecule type" value="Genomic_DNA"/>
</dbReference>
<evidence type="ECO:0000313" key="2">
    <source>
        <dbReference type="Proteomes" id="UP000014254"/>
    </source>
</evidence>
<proteinExistence type="predicted"/>
<sequence length="777" mass="89014">MSWNDKINEDLGLIVGTIFQKYFELKSKDKHQLAETDMLMLSSILNYLEEIRTKVFKDHGIPLDLSQIVFLLPVDWTEDRQTDMLRTLFLETGWIAADDGESKLVMVPFVEAFVDFLHKSADHQIQLGRERKYLMLSVCETNDHKKITYTCTCFQMQSAKELIAVSKTLASSDFLLVPTILDSRSIRLPELNDVLLVVIKKLLTEMQIKSRNDIQCGLADGDKREAEVSKIASRFVKNLFIDMYGISDVSTLPESEFLQLVDLYKSQLQDLSSLSYHQFMKIISLDASIQQHTKQVVDFIQSFLDQYGLISNSPDGIQDIILCNTFSLKAHYFYFIKEAFLQAKLARPETSFISIPDVGQLGECTIQKPLKMIQIAYAILPPVILNEEKFDNMAFDTMQDNSNFLPMNSYYVQVNIEEQQIKFILNKVIKTPSSKNAAQLFTVQEREISINGLASTASDEMWNHYQRLESESHLGALIDWCHKHEAILLSTRHYECFSANMKKIIRAWCQDKQIFTNEELDTYHSVFIDDQCACALKITRRMLLEVGMKPAIANVATTIVGGAFSNDYFGLYQVSAWIVRGCMTSIVNSHYSYSLERFFQEKLRSLFLIHQRKPLLCFDNDAEVIMAQYLGRGGYSQISSTTYTINFSMLSQNNAYVFGLHDNHLDQCENIPVQYEVEAWKMKFNNLAINFKVTSDYIPILHKGSTLSETGISKKFLFKEGRNLRISIYAQDSSQDGTYQSLITSLWFTDFSNGHSEVSVSIVPEHHSSSINITDLR</sequence>
<dbReference type="InParanoid" id="S2KAZ8"/>
<accession>S2KAZ8</accession>
<organism evidence="1 2">
    <name type="scientific">Mucor circinelloides f. circinelloides (strain 1006PhL)</name>
    <name type="common">Mucormycosis agent</name>
    <name type="synonym">Calyptromyces circinelloides</name>
    <dbReference type="NCBI Taxonomy" id="1220926"/>
    <lineage>
        <taxon>Eukaryota</taxon>
        <taxon>Fungi</taxon>
        <taxon>Fungi incertae sedis</taxon>
        <taxon>Mucoromycota</taxon>
        <taxon>Mucoromycotina</taxon>
        <taxon>Mucoromycetes</taxon>
        <taxon>Mucorales</taxon>
        <taxon>Mucorineae</taxon>
        <taxon>Mucoraceae</taxon>
        <taxon>Mucor</taxon>
    </lineage>
</organism>
<reference evidence="2" key="1">
    <citation type="submission" date="2013-05" db="EMBL/GenBank/DDBJ databases">
        <title>The Genome sequence of Mucor circinelloides f. circinelloides 1006PhL.</title>
        <authorList>
            <consortium name="The Broad Institute Genomics Platform"/>
            <person name="Cuomo C."/>
            <person name="Earl A."/>
            <person name="Findley K."/>
            <person name="Lee S.C."/>
            <person name="Walker B."/>
            <person name="Young S."/>
            <person name="Zeng Q."/>
            <person name="Gargeya S."/>
            <person name="Fitzgerald M."/>
            <person name="Haas B."/>
            <person name="Abouelleil A."/>
            <person name="Allen A.W."/>
            <person name="Alvarado L."/>
            <person name="Arachchi H.M."/>
            <person name="Berlin A.M."/>
            <person name="Chapman S.B."/>
            <person name="Gainer-Dewar J."/>
            <person name="Goldberg J."/>
            <person name="Griggs A."/>
            <person name="Gujja S."/>
            <person name="Hansen M."/>
            <person name="Howarth C."/>
            <person name="Imamovic A."/>
            <person name="Ireland A."/>
            <person name="Larimer J."/>
            <person name="McCowan C."/>
            <person name="Murphy C."/>
            <person name="Pearson M."/>
            <person name="Poon T.W."/>
            <person name="Priest M."/>
            <person name="Roberts A."/>
            <person name="Saif S."/>
            <person name="Shea T."/>
            <person name="Sisk P."/>
            <person name="Sykes S."/>
            <person name="Wortman J."/>
            <person name="Nusbaum C."/>
            <person name="Birren B."/>
        </authorList>
    </citation>
    <scope>NUCLEOTIDE SEQUENCE [LARGE SCALE GENOMIC DNA]</scope>
    <source>
        <strain evidence="2">1006PhL</strain>
    </source>
</reference>
<dbReference type="VEuPathDB" id="FungiDB:HMPREF1544_03701"/>
<evidence type="ECO:0000313" key="1">
    <source>
        <dbReference type="EMBL" id="EPB89470.1"/>
    </source>
</evidence>
<dbReference type="Proteomes" id="UP000014254">
    <property type="component" value="Unassembled WGS sequence"/>
</dbReference>
<dbReference type="AlphaFoldDB" id="S2KAZ8"/>